<reference evidence="9" key="1">
    <citation type="journal article" date="2020" name="mSystems">
        <title>Genome- and Community-Level Interaction Insights into Carbon Utilization and Element Cycling Functions of Hydrothermarchaeota in Hydrothermal Sediment.</title>
        <authorList>
            <person name="Zhou Z."/>
            <person name="Liu Y."/>
            <person name="Xu W."/>
            <person name="Pan J."/>
            <person name="Luo Z.H."/>
            <person name="Li M."/>
        </authorList>
    </citation>
    <scope>NUCLEOTIDE SEQUENCE [LARGE SCALE GENOMIC DNA]</scope>
    <source>
        <strain evidence="9">SpSt-381</strain>
    </source>
</reference>
<dbReference type="GO" id="GO:0051539">
    <property type="term" value="F:4 iron, 4 sulfur cluster binding"/>
    <property type="evidence" value="ECO:0007669"/>
    <property type="project" value="UniProtKB-KW"/>
</dbReference>
<keyword evidence="3" id="KW-0479">Metal-binding</keyword>
<dbReference type="AlphaFoldDB" id="A0A832IBL9"/>
<dbReference type="PANTHER" id="PTHR43545:SF1">
    <property type="entry name" value="HYDROGENASE-2 OPERON PROTEIN HYBA"/>
    <property type="match status" value="1"/>
</dbReference>
<keyword evidence="4" id="KW-0677">Repeat</keyword>
<protein>
    <submittedName>
        <fullName evidence="9">Hydrogenase 2 operon protein HybA</fullName>
    </submittedName>
</protein>
<dbReference type="Pfam" id="PF13247">
    <property type="entry name" value="Fer4_11"/>
    <property type="match status" value="1"/>
</dbReference>
<evidence type="ECO:0000256" key="4">
    <source>
        <dbReference type="ARBA" id="ARBA00022737"/>
    </source>
</evidence>
<keyword evidence="5" id="KW-0408">Iron</keyword>
<keyword evidence="2" id="KW-0004">4Fe-4S</keyword>
<keyword evidence="6" id="KW-0411">Iron-sulfur</keyword>
<dbReference type="GO" id="GO:0030313">
    <property type="term" value="C:cell envelope"/>
    <property type="evidence" value="ECO:0007669"/>
    <property type="project" value="UniProtKB-SubCell"/>
</dbReference>
<evidence type="ECO:0000256" key="3">
    <source>
        <dbReference type="ARBA" id="ARBA00022723"/>
    </source>
</evidence>
<gene>
    <name evidence="9" type="primary">hybA</name>
    <name evidence="9" type="ORF">ENR23_11495</name>
</gene>
<comment type="caution">
    <text evidence="9">The sequence shown here is derived from an EMBL/GenBank/DDBJ whole genome shotgun (WGS) entry which is preliminary data.</text>
</comment>
<feature type="domain" description="4Fe-4S ferredoxin-type" evidence="8">
    <location>
        <begin position="38"/>
        <end position="68"/>
    </location>
</feature>
<dbReference type="CDD" id="cd10561">
    <property type="entry name" value="HybA_like"/>
    <property type="match status" value="1"/>
</dbReference>
<sequence>MPDRRSVLQALAASGAAVAAAALPAAAKRAPSAPPGAMGMLYDTTRCIGCKACVTACNVENGLEADRSGTPEGVHLAPTDLNGRTKNVIKLYRDGEQMSFFKAQCMHCVEPACASACMLHSLHKNETTGVVEYDASYCVGCRYCIMACAFNVPKFQFDRRAPRIVKCELCRHRVKDAAVTGADGFTRYPRGQGPACCEVCPRGAVIYGRRDELLAEAKRRIAASPGKYFEDRVYGETEGGGTQVLYLSHVPFARLGLPTLGPQAVPDVANAVQQGIYRGFIAPLALYGVLAGVILRHRRAGGAREEERP</sequence>
<dbReference type="PANTHER" id="PTHR43545">
    <property type="entry name" value="FORMATE DEHYDROGENASE, NITRATE-INDUCIBLE, IRON-SULFUR SUBUNIT"/>
    <property type="match status" value="1"/>
</dbReference>
<proteinExistence type="predicted"/>
<evidence type="ECO:0000256" key="1">
    <source>
        <dbReference type="ARBA" id="ARBA00004196"/>
    </source>
</evidence>
<dbReference type="EMBL" id="DSQF01000022">
    <property type="protein sequence ID" value="HGZ44022.1"/>
    <property type="molecule type" value="Genomic_DNA"/>
</dbReference>
<accession>A0A832IBL9</accession>
<dbReference type="InterPro" id="IPR051555">
    <property type="entry name" value="FDH_Electron_Transfer_Unit"/>
</dbReference>
<dbReference type="InterPro" id="IPR006311">
    <property type="entry name" value="TAT_signal"/>
</dbReference>
<evidence type="ECO:0000256" key="5">
    <source>
        <dbReference type="ARBA" id="ARBA00023004"/>
    </source>
</evidence>
<comment type="subcellular location">
    <subcellularLocation>
        <location evidence="1">Cell envelope</location>
    </subcellularLocation>
</comment>
<dbReference type="PROSITE" id="PS51379">
    <property type="entry name" value="4FE4S_FER_2"/>
    <property type="match status" value="2"/>
</dbReference>
<evidence type="ECO:0000256" key="7">
    <source>
        <dbReference type="SAM" id="SignalP"/>
    </source>
</evidence>
<feature type="domain" description="4Fe-4S ferredoxin-type" evidence="8">
    <location>
        <begin position="129"/>
        <end position="158"/>
    </location>
</feature>
<dbReference type="SUPFAM" id="SSF54862">
    <property type="entry name" value="4Fe-4S ferredoxins"/>
    <property type="match status" value="1"/>
</dbReference>
<feature type="signal peptide" evidence="7">
    <location>
        <begin position="1"/>
        <end position="21"/>
    </location>
</feature>
<evidence type="ECO:0000259" key="8">
    <source>
        <dbReference type="PROSITE" id="PS51379"/>
    </source>
</evidence>
<name>A0A832IBL9_UNCEI</name>
<feature type="chain" id="PRO_5032758218" evidence="7">
    <location>
        <begin position="22"/>
        <end position="309"/>
    </location>
</feature>
<evidence type="ECO:0000256" key="6">
    <source>
        <dbReference type="ARBA" id="ARBA00023014"/>
    </source>
</evidence>
<dbReference type="GO" id="GO:0046872">
    <property type="term" value="F:metal ion binding"/>
    <property type="evidence" value="ECO:0007669"/>
    <property type="project" value="UniProtKB-KW"/>
</dbReference>
<dbReference type="InterPro" id="IPR017896">
    <property type="entry name" value="4Fe4S_Fe-S-bd"/>
</dbReference>
<keyword evidence="7" id="KW-0732">Signal</keyword>
<dbReference type="NCBIfam" id="NF008134">
    <property type="entry name" value="PRK10882.1"/>
    <property type="match status" value="1"/>
</dbReference>
<dbReference type="Gene3D" id="3.30.70.20">
    <property type="match status" value="2"/>
</dbReference>
<dbReference type="Pfam" id="PF12797">
    <property type="entry name" value="Fer4_2"/>
    <property type="match status" value="1"/>
</dbReference>
<organism evidence="9">
    <name type="scientific">Eiseniibacteriota bacterium</name>
    <dbReference type="NCBI Taxonomy" id="2212470"/>
    <lineage>
        <taxon>Bacteria</taxon>
        <taxon>Candidatus Eiseniibacteriota</taxon>
    </lineage>
</organism>
<dbReference type="PROSITE" id="PS51318">
    <property type="entry name" value="TAT"/>
    <property type="match status" value="1"/>
</dbReference>
<evidence type="ECO:0000256" key="2">
    <source>
        <dbReference type="ARBA" id="ARBA00022485"/>
    </source>
</evidence>
<evidence type="ECO:0000313" key="9">
    <source>
        <dbReference type="EMBL" id="HGZ44022.1"/>
    </source>
</evidence>